<dbReference type="InterPro" id="IPR006764">
    <property type="entry name" value="SAM_dep_MeTrfase_SAV2177_type"/>
</dbReference>
<dbReference type="EMBL" id="BDCX01000011">
    <property type="protein sequence ID" value="GAT68753.1"/>
    <property type="molecule type" value="Genomic_DNA"/>
</dbReference>
<dbReference type="STRING" id="161355.PS9374_04418"/>
<accession>A0A161MC85</accession>
<evidence type="ECO:0000313" key="1">
    <source>
        <dbReference type="EMBL" id="GAT68753.1"/>
    </source>
</evidence>
<protein>
    <submittedName>
        <fullName evidence="1">Methyltransferase</fullName>
    </submittedName>
</protein>
<comment type="caution">
    <text evidence="1">The sequence shown here is derived from an EMBL/GenBank/DDBJ whole genome shotgun (WGS) entry which is preliminary data.</text>
</comment>
<name>A0A161MC85_9ACTN</name>
<keyword evidence="1" id="KW-0489">Methyltransferase</keyword>
<dbReference type="GO" id="GO:0032259">
    <property type="term" value="P:methylation"/>
    <property type="evidence" value="ECO:0007669"/>
    <property type="project" value="UniProtKB-KW"/>
</dbReference>
<dbReference type="GO" id="GO:0008168">
    <property type="term" value="F:methyltransferase activity"/>
    <property type="evidence" value="ECO:0007669"/>
    <property type="project" value="UniProtKB-KW"/>
</dbReference>
<organism evidence="1 2">
    <name type="scientific">Planomonospora sphaerica</name>
    <dbReference type="NCBI Taxonomy" id="161355"/>
    <lineage>
        <taxon>Bacteria</taxon>
        <taxon>Bacillati</taxon>
        <taxon>Actinomycetota</taxon>
        <taxon>Actinomycetes</taxon>
        <taxon>Streptosporangiales</taxon>
        <taxon>Streptosporangiaceae</taxon>
        <taxon>Planomonospora</taxon>
    </lineage>
</organism>
<dbReference type="InterPro" id="IPR029063">
    <property type="entry name" value="SAM-dependent_MTases_sf"/>
</dbReference>
<evidence type="ECO:0000313" key="2">
    <source>
        <dbReference type="Proteomes" id="UP000077701"/>
    </source>
</evidence>
<dbReference type="PIRSF" id="PIRSF017393">
    <property type="entry name" value="MTase_SAV2177"/>
    <property type="match status" value="1"/>
</dbReference>
<sequence>MAMESAPPGVDPTVPSAARMYDLALGGKNYFKVDKEFAEKASRGMPELPDLAKSNRACLIRAVTHFAKDLGIRRYLDLGSGLPTEKNVHEVARRVHPDARTVYVDVDPTTRIHALSILDGDPYTAFIQADATKPETILEHPDTQALLSAGEPIAVLLFAIVHFMPDSAQPRAAIQRFLDAVPAGSVLAISSATIDGIHPKLERRFSDMYRDVPSRLVLRPEEEIMDLFCGLPIVGGELAEVGAWGLPQEEAAEAPWLRMVFGYAIKK</sequence>
<keyword evidence="1" id="KW-0808">Transferase</keyword>
<dbReference type="SUPFAM" id="SSF53335">
    <property type="entry name" value="S-adenosyl-L-methionine-dependent methyltransferases"/>
    <property type="match status" value="1"/>
</dbReference>
<dbReference type="RefSeq" id="WP_084008631.1">
    <property type="nucleotide sequence ID" value="NZ_BDCX01000011.1"/>
</dbReference>
<dbReference type="Proteomes" id="UP000077701">
    <property type="component" value="Unassembled WGS sequence"/>
</dbReference>
<gene>
    <name evidence="1" type="ORF">PS9374_04418</name>
</gene>
<keyword evidence="2" id="KW-1185">Reference proteome</keyword>
<reference evidence="1 2" key="1">
    <citation type="journal article" date="2016" name="Genome Announc.">
        <title>Draft Genome Sequence of Planomonospora sphaerica JCM9374, a Rare Actinomycete.</title>
        <authorList>
            <person name="Dohra H."/>
            <person name="Suzuki T."/>
            <person name="Inoue Y."/>
            <person name="Kodani S."/>
        </authorList>
    </citation>
    <scope>NUCLEOTIDE SEQUENCE [LARGE SCALE GENOMIC DNA]</scope>
    <source>
        <strain evidence="1 2">JCM 9374</strain>
    </source>
</reference>
<reference evidence="2" key="2">
    <citation type="submission" date="2016-04" db="EMBL/GenBank/DDBJ databases">
        <title>Planomonospora sphaerica JCM9374 whole genome shotgun sequence.</title>
        <authorList>
            <person name="Suzuki T."/>
            <person name="Dohra H."/>
            <person name="Kodani S."/>
        </authorList>
    </citation>
    <scope>NUCLEOTIDE SEQUENCE [LARGE SCALE GENOMIC DNA]</scope>
    <source>
        <strain evidence="2">JCM 9374</strain>
    </source>
</reference>
<dbReference type="Pfam" id="PF04672">
    <property type="entry name" value="Methyltransf_19"/>
    <property type="match status" value="1"/>
</dbReference>
<dbReference type="OrthoDB" id="3216820at2"/>
<proteinExistence type="predicted"/>
<dbReference type="Gene3D" id="3.40.50.150">
    <property type="entry name" value="Vaccinia Virus protein VP39"/>
    <property type="match status" value="1"/>
</dbReference>
<dbReference type="AlphaFoldDB" id="A0A161MC85"/>